<organism evidence="1 2">
    <name type="scientific">Teladorsagia circumcincta</name>
    <name type="common">Brown stomach worm</name>
    <name type="synonym">Ostertagia circumcincta</name>
    <dbReference type="NCBI Taxonomy" id="45464"/>
    <lineage>
        <taxon>Eukaryota</taxon>
        <taxon>Metazoa</taxon>
        <taxon>Ecdysozoa</taxon>
        <taxon>Nematoda</taxon>
        <taxon>Chromadorea</taxon>
        <taxon>Rhabditida</taxon>
        <taxon>Rhabditina</taxon>
        <taxon>Rhabditomorpha</taxon>
        <taxon>Strongyloidea</taxon>
        <taxon>Trichostrongylidae</taxon>
        <taxon>Teladorsagia</taxon>
    </lineage>
</organism>
<dbReference type="AlphaFoldDB" id="A0A2G9U6X1"/>
<gene>
    <name evidence="1" type="ORF">TELCIR_12305</name>
</gene>
<accession>A0A2G9U6X1</accession>
<dbReference type="EMBL" id="KZ348576">
    <property type="protein sequence ID" value="PIO65996.1"/>
    <property type="molecule type" value="Genomic_DNA"/>
</dbReference>
<keyword evidence="2" id="KW-1185">Reference proteome</keyword>
<sequence>MPAFATAAKEDFNDYIEQAVEKKGEEEKKELMRYTQLLEQSAGRAKYRGCCGEPADGVVIASCTVRMRSALSGQQ</sequence>
<reference evidence="1 2" key="1">
    <citation type="submission" date="2015-09" db="EMBL/GenBank/DDBJ databases">
        <title>Draft genome of the parasitic nematode Teladorsagia circumcincta isolate WARC Sus (inbred).</title>
        <authorList>
            <person name="Mitreva M."/>
        </authorList>
    </citation>
    <scope>NUCLEOTIDE SEQUENCE [LARGE SCALE GENOMIC DNA]</scope>
    <source>
        <strain evidence="1 2">S</strain>
    </source>
</reference>
<evidence type="ECO:0000313" key="2">
    <source>
        <dbReference type="Proteomes" id="UP000230423"/>
    </source>
</evidence>
<protein>
    <submittedName>
        <fullName evidence="1">Uncharacterized protein</fullName>
    </submittedName>
</protein>
<proteinExistence type="predicted"/>
<evidence type="ECO:0000313" key="1">
    <source>
        <dbReference type="EMBL" id="PIO65996.1"/>
    </source>
</evidence>
<name>A0A2G9U6X1_TELCI</name>
<dbReference type="Proteomes" id="UP000230423">
    <property type="component" value="Unassembled WGS sequence"/>
</dbReference>